<gene>
    <name evidence="6" type="ORF">HNQ40_002345</name>
</gene>
<feature type="domain" description="Flavodoxin-like fold" evidence="5">
    <location>
        <begin position="2"/>
        <end position="191"/>
    </location>
</feature>
<proteinExistence type="inferred from homology"/>
<keyword evidence="2" id="KW-0285">Flavoprotein</keyword>
<protein>
    <submittedName>
        <fullName evidence="6">Modulator of drug activity B</fullName>
    </submittedName>
</protein>
<name>A0A7X0HA11_9BACT</name>
<comment type="similarity">
    <text evidence="4">Belongs to the oxidoreductase MdaB family.</text>
</comment>
<comment type="cofactor">
    <cofactor evidence="1">
        <name>FAD</name>
        <dbReference type="ChEBI" id="CHEBI:57692"/>
    </cofactor>
</comment>
<dbReference type="RefSeq" id="WP_184678047.1">
    <property type="nucleotide sequence ID" value="NZ_JACHGY010000001.1"/>
</dbReference>
<reference evidence="6 7" key="1">
    <citation type="submission" date="2020-08" db="EMBL/GenBank/DDBJ databases">
        <title>Genomic Encyclopedia of Type Strains, Phase IV (KMG-IV): sequencing the most valuable type-strain genomes for metagenomic binning, comparative biology and taxonomic classification.</title>
        <authorList>
            <person name="Goeker M."/>
        </authorList>
    </citation>
    <scope>NUCLEOTIDE SEQUENCE [LARGE SCALE GENOMIC DNA]</scope>
    <source>
        <strain evidence="6 7">DSM 103725</strain>
    </source>
</reference>
<evidence type="ECO:0000256" key="2">
    <source>
        <dbReference type="ARBA" id="ARBA00022630"/>
    </source>
</evidence>
<keyword evidence="7" id="KW-1185">Reference proteome</keyword>
<accession>A0A7X0HA11</accession>
<dbReference type="PANTHER" id="PTHR46305:SF3">
    <property type="entry name" value="NADPH:QUINONE OXIDOREDUCTASE MDAB"/>
    <property type="match status" value="1"/>
</dbReference>
<evidence type="ECO:0000259" key="5">
    <source>
        <dbReference type="Pfam" id="PF02525"/>
    </source>
</evidence>
<evidence type="ECO:0000313" key="6">
    <source>
        <dbReference type="EMBL" id="MBB6430539.1"/>
    </source>
</evidence>
<evidence type="ECO:0000313" key="7">
    <source>
        <dbReference type="Proteomes" id="UP000541810"/>
    </source>
</evidence>
<evidence type="ECO:0000256" key="3">
    <source>
        <dbReference type="ARBA" id="ARBA00022827"/>
    </source>
</evidence>
<dbReference type="PANTHER" id="PTHR46305">
    <property type="match status" value="1"/>
</dbReference>
<dbReference type="InterPro" id="IPR052397">
    <property type="entry name" value="NADPH-QR_MdaB"/>
</dbReference>
<dbReference type="SUPFAM" id="SSF52218">
    <property type="entry name" value="Flavoproteins"/>
    <property type="match status" value="1"/>
</dbReference>
<sequence length="198" mass="22669">MKNVLVINAHEEFEFSKGGLNRTMTDIAVEHLQQSGYETQVTTMKDDWAIDAEIEKHIWADAVVLQSPVNWMGVPWSFKKYMDLVYTYGGDGRLYTGDGRTRQDPSKQYGSGGTLNGKKYMISLTFNAPRESFGDPNQVFFEGKTADDLFWPMHLTFRFMAMEPLPTFVAYDVMKNPDIEADLAKYREHLAEVFPKQA</sequence>
<dbReference type="Proteomes" id="UP000541810">
    <property type="component" value="Unassembled WGS sequence"/>
</dbReference>
<comment type="caution">
    <text evidence="6">The sequence shown here is derived from an EMBL/GenBank/DDBJ whole genome shotgun (WGS) entry which is preliminary data.</text>
</comment>
<dbReference type="InterPro" id="IPR003680">
    <property type="entry name" value="Flavodoxin_fold"/>
</dbReference>
<dbReference type="AlphaFoldDB" id="A0A7X0HA11"/>
<dbReference type="InterPro" id="IPR029039">
    <property type="entry name" value="Flavoprotein-like_sf"/>
</dbReference>
<evidence type="ECO:0000256" key="1">
    <source>
        <dbReference type="ARBA" id="ARBA00001974"/>
    </source>
</evidence>
<dbReference type="Pfam" id="PF02525">
    <property type="entry name" value="Flavodoxin_2"/>
    <property type="match status" value="1"/>
</dbReference>
<evidence type="ECO:0000256" key="4">
    <source>
        <dbReference type="ARBA" id="ARBA00037981"/>
    </source>
</evidence>
<keyword evidence="3" id="KW-0274">FAD</keyword>
<organism evidence="6 7">
    <name type="scientific">Algisphaera agarilytica</name>
    <dbReference type="NCBI Taxonomy" id="1385975"/>
    <lineage>
        <taxon>Bacteria</taxon>
        <taxon>Pseudomonadati</taxon>
        <taxon>Planctomycetota</taxon>
        <taxon>Phycisphaerae</taxon>
        <taxon>Phycisphaerales</taxon>
        <taxon>Phycisphaeraceae</taxon>
        <taxon>Algisphaera</taxon>
    </lineage>
</organism>
<dbReference type="EMBL" id="JACHGY010000001">
    <property type="protein sequence ID" value="MBB6430539.1"/>
    <property type="molecule type" value="Genomic_DNA"/>
</dbReference>
<dbReference type="Gene3D" id="3.40.50.360">
    <property type="match status" value="1"/>
</dbReference>